<feature type="region of interest" description="Disordered" evidence="2">
    <location>
        <begin position="96"/>
        <end position="149"/>
    </location>
</feature>
<dbReference type="GO" id="GO:0031380">
    <property type="term" value="C:nuclear RNA-directed RNA polymerase complex"/>
    <property type="evidence" value="ECO:0007669"/>
    <property type="project" value="TreeGrafter"/>
</dbReference>
<feature type="region of interest" description="Disordered" evidence="2">
    <location>
        <begin position="56"/>
        <end position="75"/>
    </location>
</feature>
<keyword evidence="1" id="KW-0808">Transferase</keyword>
<sequence length="743" mass="83288">MSEELLSEANLNPLARTRSSDSVGTQSTQGTQSTRYTDDPEFDDVIRNYREPELECADEEFTSPKIEREPLVTSTPDEFDGLFEDISSFTATQLLEAENGPPDSGTSLGKRTSSELSGSSMRPYKAWKASHPSPPDSPSHTTGTEIAPIVITPPDCPHLPIVISLPWGVQWELARIAKGLFNKTSDNRVHLDHILKSLHGQPNKVAAPKVPRVAKCLDAKDPLSEWNLAKDDPGDKRATLETEVKSPWSELDVEERILKKHQFGCLGCNENNPDIIAAGADTPHWYGGKVNFAATLVEKNRNFSISLEKPFLSSSSRFYRRFGSSRFIRVSIPKTLVFGSGSSVIKFFQSPVIIWNHVFRAFYHKDHTVFLFQTNEQYQEGKVITPDGPSTHGLSFLDFLSWHNDLEVNHNQSMAKWAARLALGLSNSIPVMRIDPKNYHLIDDIYSPMHDPIRDGKAPSNMEMTDGCGLANAAFFKVIQQRLGLDHSPTAVQCRLQGMKGLFLLHPDHINSAVGEPTVWVRPSQTKIRYHPEVLVDPDPALFTLDLLRTSHMSSPARLSGETIVNMAENGVHSGVFINLMKEQLWECVEKLIFWASDVNNGVTRKSEDVLRLLRANVEKDGSVPRVLLARQNPGTARAYGFVADDLRKDKNQELELDDEDDMGELDKVFPEESMAWWPDPNSGCPSALHETVLTLLDAGFSPSENDYLRNKLREVVRMAITRHTNKFHFDVMHSCTAFIVPW</sequence>
<dbReference type="Proteomes" id="UP001385951">
    <property type="component" value="Unassembled WGS sequence"/>
</dbReference>
<protein>
    <recommendedName>
        <fullName evidence="1">RNA-dependent RNA polymerase</fullName>
        <ecNumber evidence="1">2.7.7.48</ecNumber>
    </recommendedName>
</protein>
<dbReference type="AlphaFoldDB" id="A0AAW0G2Y5"/>
<evidence type="ECO:0000256" key="1">
    <source>
        <dbReference type="RuleBase" id="RU363098"/>
    </source>
</evidence>
<accession>A0AAW0G2Y5</accession>
<dbReference type="Pfam" id="PF05183">
    <property type="entry name" value="RdRP"/>
    <property type="match status" value="1"/>
</dbReference>
<dbReference type="GO" id="GO:0030422">
    <property type="term" value="P:siRNA processing"/>
    <property type="evidence" value="ECO:0007669"/>
    <property type="project" value="TreeGrafter"/>
</dbReference>
<feature type="region of interest" description="Disordered" evidence="2">
    <location>
        <begin position="1"/>
        <end position="48"/>
    </location>
</feature>
<feature type="domain" description="RDRP core" evidence="3">
    <location>
        <begin position="304"/>
        <end position="741"/>
    </location>
</feature>
<evidence type="ECO:0000313" key="4">
    <source>
        <dbReference type="EMBL" id="KAK7688073.1"/>
    </source>
</evidence>
<name>A0AAW0G2Y5_9APHY</name>
<dbReference type="PANTHER" id="PTHR23079:SF55">
    <property type="entry name" value="RNA-DIRECTED RNA POLYMERASE"/>
    <property type="match status" value="1"/>
</dbReference>
<comment type="catalytic activity">
    <reaction evidence="1">
        <text>RNA(n) + a ribonucleoside 5'-triphosphate = RNA(n+1) + diphosphate</text>
        <dbReference type="Rhea" id="RHEA:21248"/>
        <dbReference type="Rhea" id="RHEA-COMP:14527"/>
        <dbReference type="Rhea" id="RHEA-COMP:17342"/>
        <dbReference type="ChEBI" id="CHEBI:33019"/>
        <dbReference type="ChEBI" id="CHEBI:61557"/>
        <dbReference type="ChEBI" id="CHEBI:140395"/>
        <dbReference type="EC" id="2.7.7.48"/>
    </reaction>
</comment>
<dbReference type="PANTHER" id="PTHR23079">
    <property type="entry name" value="RNA-DEPENDENT RNA POLYMERASE"/>
    <property type="match status" value="1"/>
</dbReference>
<evidence type="ECO:0000259" key="3">
    <source>
        <dbReference type="Pfam" id="PF05183"/>
    </source>
</evidence>
<dbReference type="InterPro" id="IPR007855">
    <property type="entry name" value="RDRP"/>
</dbReference>
<evidence type="ECO:0000313" key="5">
    <source>
        <dbReference type="Proteomes" id="UP001385951"/>
    </source>
</evidence>
<comment type="similarity">
    <text evidence="1">Belongs to the RdRP family.</text>
</comment>
<dbReference type="GO" id="GO:0003723">
    <property type="term" value="F:RNA binding"/>
    <property type="evidence" value="ECO:0007669"/>
    <property type="project" value="UniProtKB-KW"/>
</dbReference>
<keyword evidence="1" id="KW-0696">RNA-directed RNA polymerase</keyword>
<reference evidence="4 5" key="1">
    <citation type="submission" date="2022-09" db="EMBL/GenBank/DDBJ databases">
        <authorList>
            <person name="Palmer J.M."/>
        </authorList>
    </citation>
    <scope>NUCLEOTIDE SEQUENCE [LARGE SCALE GENOMIC DNA]</scope>
    <source>
        <strain evidence="4 5">DSM 7382</strain>
    </source>
</reference>
<feature type="compositionally biased region" description="Low complexity" evidence="2">
    <location>
        <begin position="20"/>
        <end position="34"/>
    </location>
</feature>
<dbReference type="EMBL" id="JASBNA010000011">
    <property type="protein sequence ID" value="KAK7688073.1"/>
    <property type="molecule type" value="Genomic_DNA"/>
</dbReference>
<dbReference type="InterPro" id="IPR057596">
    <property type="entry name" value="RDRP_core"/>
</dbReference>
<organism evidence="4 5">
    <name type="scientific">Cerrena zonata</name>
    <dbReference type="NCBI Taxonomy" id="2478898"/>
    <lineage>
        <taxon>Eukaryota</taxon>
        <taxon>Fungi</taxon>
        <taxon>Dikarya</taxon>
        <taxon>Basidiomycota</taxon>
        <taxon>Agaricomycotina</taxon>
        <taxon>Agaricomycetes</taxon>
        <taxon>Polyporales</taxon>
        <taxon>Cerrenaceae</taxon>
        <taxon>Cerrena</taxon>
    </lineage>
</organism>
<dbReference type="GO" id="GO:0003968">
    <property type="term" value="F:RNA-directed RNA polymerase activity"/>
    <property type="evidence" value="ECO:0007669"/>
    <property type="project" value="UniProtKB-KW"/>
</dbReference>
<feature type="compositionally biased region" description="Polar residues" evidence="2">
    <location>
        <begin position="104"/>
        <end position="120"/>
    </location>
</feature>
<comment type="caution">
    <text evidence="4">The sequence shown here is derived from an EMBL/GenBank/DDBJ whole genome shotgun (WGS) entry which is preliminary data.</text>
</comment>
<gene>
    <name evidence="4" type="ORF">QCA50_008443</name>
</gene>
<keyword evidence="1" id="KW-0548">Nucleotidyltransferase</keyword>
<keyword evidence="5" id="KW-1185">Reference proteome</keyword>
<proteinExistence type="inferred from homology"/>
<keyword evidence="1" id="KW-0694">RNA-binding</keyword>
<dbReference type="EC" id="2.7.7.48" evidence="1"/>
<evidence type="ECO:0000256" key="2">
    <source>
        <dbReference type="SAM" id="MobiDB-lite"/>
    </source>
</evidence>